<dbReference type="EMBL" id="VUJU01002318">
    <property type="protein sequence ID" value="KAF0761718.1"/>
    <property type="molecule type" value="Genomic_DNA"/>
</dbReference>
<name>A0A6G0YV89_APHCR</name>
<evidence type="ECO:0000259" key="14">
    <source>
        <dbReference type="Pfam" id="PF00675"/>
    </source>
</evidence>
<dbReference type="AlphaFoldDB" id="A0A6G0YV89"/>
<sequence>MRCLRSIVFSLLFVLLIAVFDVHSTNIPPHIQRHDMVYKYSRFFSSSKSLAMSDKVERRVDDIEKSIGDSRIYRGLEMKNGLTALLISDPDTDKSAVSLSVAVGSLSEPKDLPGLAHFCEHMLFLGTKKYPAENEFTQFLTQNGGSYNAYTASDHTNYYYSIKTESLKPSLDRFAQFFLEPLFTTSATEREIGAVNSEHEKNVADDYWRLAQLEKNAADPNHPYNQFGTGTKETLWVIPNSKNISIRDQLLEFHSKWYSSHLMYLTILGKEDLNTLEEMAVSLFGDIEKKNVEKPYWNDPIYKEKQLETKTIVVPVKDIRVLSVNFLIPDQSKYYRSRPCRYLSALFGHEGPTSILTVLKKRGWSNKLSAGNKFEARGIELFDIDVDLTEKGVDHVDDIIKLIFQYVNMLKREGPQEWFHDENCNISKMLFQFKDKGSPLDYVYQLSAHMINFKLEDVLTSEYLIHEWRPDLIVELLSYFRPDNMRATVVSKIFQDKTDTVDKYYGTPYSIIPIPTETLNEWRKDDLCEDLKMPLKNEFIATDFNLVPIDKNEPSHPYIIHESHLLRCWFKTDTEFRFPKAFVSIDFFSHIVMIDPFHCNIMSLFVRLFNEDFSEYTWDATRASLNLVIQPTSYGFKMQLSGFNHKLDVLLKKTIDKLLTFKIDPLRFEILKEEVTKKIRDLKNIDMEQPYHSAMRYNSIILSEDAWDPKDLLAAIDDVKIENIEEFIKKFLSQMFMESLVYGNIDKPKALELMQILETPFLGQNGFRKLLPRQMFRSREIELKDRESALFITTSDHHSSSCVYIHLQCGVQSTLNNMIVGLFNEIIKESCFNTLRTQEQLGYIVFSSSSRSHGVLSLRIIVQSDRSPMYVDTRIENYINTIEHLLMHMSEEEFDKYKDALAVKLLEKPKGLLKQAAVYQQEIDTHDYNFNRAQIEVEALKSIVKKDILKFYYDQISQSGEKRHKLAVHIKSTLKNTSEEMDNSLISNNNSILIGDITDFKMEHSLYPLPTPFIPVGLTSTKSKL</sequence>
<dbReference type="GO" id="GO:0046872">
    <property type="term" value="F:metal ion binding"/>
    <property type="evidence" value="ECO:0007669"/>
    <property type="project" value="UniProtKB-KW"/>
</dbReference>
<dbReference type="InterPro" id="IPR032632">
    <property type="entry name" value="Peptidase_M16_M"/>
</dbReference>
<feature type="domain" description="Peptidase M16 C-terminal" evidence="15">
    <location>
        <begin position="247"/>
        <end position="421"/>
    </location>
</feature>
<evidence type="ECO:0000256" key="13">
    <source>
        <dbReference type="SAM" id="SignalP"/>
    </source>
</evidence>
<dbReference type="InterPro" id="IPR007863">
    <property type="entry name" value="Peptidase_M16_C"/>
</dbReference>
<dbReference type="PANTHER" id="PTHR43690:SF18">
    <property type="entry name" value="INSULIN-DEGRADING ENZYME-RELATED"/>
    <property type="match status" value="1"/>
</dbReference>
<dbReference type="SUPFAM" id="SSF63411">
    <property type="entry name" value="LuxS/MPP-like metallohydrolase"/>
    <property type="match status" value="4"/>
</dbReference>
<feature type="signal peptide" evidence="13">
    <location>
        <begin position="1"/>
        <end position="24"/>
    </location>
</feature>
<dbReference type="OrthoDB" id="952271at2759"/>
<evidence type="ECO:0000313" key="19">
    <source>
        <dbReference type="Proteomes" id="UP000478052"/>
    </source>
</evidence>
<feature type="domain" description="Peptidase M16 middle/third" evidence="16">
    <location>
        <begin position="431"/>
        <end position="715"/>
    </location>
</feature>
<dbReference type="GO" id="GO:0043171">
    <property type="term" value="P:peptide catabolic process"/>
    <property type="evidence" value="ECO:0007669"/>
    <property type="project" value="TreeGrafter"/>
</dbReference>
<keyword evidence="13" id="KW-0732">Signal</keyword>
<dbReference type="FunFam" id="3.30.830.10:FF:000004">
    <property type="entry name" value="Putative insulin-degrading enzyme"/>
    <property type="match status" value="1"/>
</dbReference>
<feature type="domain" description="Coenzyme PQQ synthesis protein F-like C-terminal lobe" evidence="17">
    <location>
        <begin position="822"/>
        <end position="917"/>
    </location>
</feature>
<evidence type="ECO:0000256" key="5">
    <source>
        <dbReference type="ARBA" id="ARBA00022833"/>
    </source>
</evidence>
<evidence type="ECO:0000256" key="6">
    <source>
        <dbReference type="ARBA" id="ARBA00023049"/>
    </source>
</evidence>
<dbReference type="GO" id="GO:0051603">
    <property type="term" value="P:proteolysis involved in protein catabolic process"/>
    <property type="evidence" value="ECO:0007669"/>
    <property type="project" value="TreeGrafter"/>
</dbReference>
<gene>
    <name evidence="18" type="ORF">FWK35_00006861</name>
</gene>
<organism evidence="18 19">
    <name type="scientific">Aphis craccivora</name>
    <name type="common">Cowpea aphid</name>
    <dbReference type="NCBI Taxonomy" id="307492"/>
    <lineage>
        <taxon>Eukaryota</taxon>
        <taxon>Metazoa</taxon>
        <taxon>Ecdysozoa</taxon>
        <taxon>Arthropoda</taxon>
        <taxon>Hexapoda</taxon>
        <taxon>Insecta</taxon>
        <taxon>Pterygota</taxon>
        <taxon>Neoptera</taxon>
        <taxon>Paraneoptera</taxon>
        <taxon>Hemiptera</taxon>
        <taxon>Sternorrhyncha</taxon>
        <taxon>Aphidomorpha</taxon>
        <taxon>Aphidoidea</taxon>
        <taxon>Aphididae</taxon>
        <taxon>Aphidini</taxon>
        <taxon>Aphis</taxon>
        <taxon>Aphis</taxon>
    </lineage>
</organism>
<proteinExistence type="inferred from homology"/>
<dbReference type="GO" id="GO:0004222">
    <property type="term" value="F:metalloendopeptidase activity"/>
    <property type="evidence" value="ECO:0007669"/>
    <property type="project" value="UniProtKB-EC"/>
</dbReference>
<dbReference type="FunFam" id="3.30.830.10:FF:000003">
    <property type="entry name" value="Insulin-degrading enzyme"/>
    <property type="match status" value="1"/>
</dbReference>
<dbReference type="GO" id="GO:0005739">
    <property type="term" value="C:mitochondrion"/>
    <property type="evidence" value="ECO:0007669"/>
    <property type="project" value="TreeGrafter"/>
</dbReference>
<evidence type="ECO:0000256" key="4">
    <source>
        <dbReference type="ARBA" id="ARBA00022801"/>
    </source>
</evidence>
<dbReference type="Pfam" id="PF05193">
    <property type="entry name" value="Peptidase_M16_C"/>
    <property type="match status" value="1"/>
</dbReference>
<evidence type="ECO:0000256" key="7">
    <source>
        <dbReference type="ARBA" id="ARBA00052248"/>
    </source>
</evidence>
<evidence type="ECO:0000256" key="9">
    <source>
        <dbReference type="ARBA" id="ARBA00070422"/>
    </source>
</evidence>
<dbReference type="Pfam" id="PF16187">
    <property type="entry name" value="Peptidase_M16_M"/>
    <property type="match status" value="1"/>
</dbReference>
<comment type="catalytic activity">
    <reaction evidence="7">
        <text>Degradation of insulin, glucagon and other polypeptides. No action on proteins.</text>
        <dbReference type="EC" id="3.4.24.56"/>
    </reaction>
</comment>
<evidence type="ECO:0000256" key="2">
    <source>
        <dbReference type="ARBA" id="ARBA00022670"/>
    </source>
</evidence>
<dbReference type="InterPro" id="IPR011249">
    <property type="entry name" value="Metalloenz_LuxS/M16"/>
</dbReference>
<dbReference type="EC" id="3.4.24.56" evidence="8"/>
<dbReference type="Gene3D" id="3.30.830.10">
    <property type="entry name" value="Metalloenzyme, LuxS/M16 peptidase-like"/>
    <property type="match status" value="4"/>
</dbReference>
<accession>A0A6G0YV89</accession>
<dbReference type="PROSITE" id="PS00143">
    <property type="entry name" value="INSULINASE"/>
    <property type="match status" value="1"/>
</dbReference>
<dbReference type="InterPro" id="IPR050626">
    <property type="entry name" value="Peptidase_M16"/>
</dbReference>
<dbReference type="Pfam" id="PF22456">
    <property type="entry name" value="PqqF-like_C_4"/>
    <property type="match status" value="1"/>
</dbReference>
<comment type="caution">
    <text evidence="18">The sequence shown here is derived from an EMBL/GenBank/DDBJ whole genome shotgun (WGS) entry which is preliminary data.</text>
</comment>
<keyword evidence="4" id="KW-0378">Hydrolase</keyword>
<dbReference type="PANTHER" id="PTHR43690">
    <property type="entry name" value="NARDILYSIN"/>
    <property type="match status" value="1"/>
</dbReference>
<evidence type="ECO:0000256" key="1">
    <source>
        <dbReference type="ARBA" id="ARBA00007261"/>
    </source>
</evidence>
<feature type="chain" id="PRO_5026290819" description="Insulin-degrading enzyme" evidence="13">
    <location>
        <begin position="25"/>
        <end position="1025"/>
    </location>
</feature>
<evidence type="ECO:0000259" key="15">
    <source>
        <dbReference type="Pfam" id="PF05193"/>
    </source>
</evidence>
<dbReference type="Proteomes" id="UP000478052">
    <property type="component" value="Unassembled WGS sequence"/>
</dbReference>
<evidence type="ECO:0000256" key="3">
    <source>
        <dbReference type="ARBA" id="ARBA00022723"/>
    </source>
</evidence>
<dbReference type="InterPro" id="IPR001431">
    <property type="entry name" value="Pept_M16_Zn_BS"/>
</dbReference>
<dbReference type="FunFam" id="3.30.830.10:FF:000005">
    <property type="entry name" value="nardilysin isoform X1"/>
    <property type="match status" value="1"/>
</dbReference>
<dbReference type="GO" id="GO:0005829">
    <property type="term" value="C:cytosol"/>
    <property type="evidence" value="ECO:0007669"/>
    <property type="project" value="TreeGrafter"/>
</dbReference>
<evidence type="ECO:0000313" key="18">
    <source>
        <dbReference type="EMBL" id="KAF0761718.1"/>
    </source>
</evidence>
<evidence type="ECO:0000256" key="12">
    <source>
        <dbReference type="RuleBase" id="RU004447"/>
    </source>
</evidence>
<dbReference type="InterPro" id="IPR054734">
    <property type="entry name" value="PqqF-like_C_4"/>
</dbReference>
<keyword evidence="2" id="KW-0645">Protease</keyword>
<keyword evidence="19" id="KW-1185">Reference proteome</keyword>
<comment type="similarity">
    <text evidence="1 12">Belongs to the peptidase M16 family.</text>
</comment>
<evidence type="ECO:0000256" key="10">
    <source>
        <dbReference type="ARBA" id="ARBA00074992"/>
    </source>
</evidence>
<dbReference type="Pfam" id="PF00675">
    <property type="entry name" value="Peptidase_M16"/>
    <property type="match status" value="1"/>
</dbReference>
<protein>
    <recommendedName>
        <fullName evidence="9">Insulin-degrading enzyme</fullName>
        <ecNumber evidence="8">3.4.24.56</ecNumber>
    </recommendedName>
    <alternativeName>
        <fullName evidence="11">Insulin protease</fullName>
    </alternativeName>
    <alternativeName>
        <fullName evidence="10">Insulysin</fullName>
    </alternativeName>
</protein>
<evidence type="ECO:0000259" key="16">
    <source>
        <dbReference type="Pfam" id="PF16187"/>
    </source>
</evidence>
<evidence type="ECO:0000256" key="11">
    <source>
        <dbReference type="ARBA" id="ARBA00080349"/>
    </source>
</evidence>
<keyword evidence="3" id="KW-0479">Metal-binding</keyword>
<evidence type="ECO:0000256" key="8">
    <source>
        <dbReference type="ARBA" id="ARBA00066874"/>
    </source>
</evidence>
<feature type="domain" description="Peptidase M16 N-terminal" evidence="14">
    <location>
        <begin position="85"/>
        <end position="220"/>
    </location>
</feature>
<keyword evidence="6" id="KW-0482">Metalloprotease</keyword>
<keyword evidence="5" id="KW-0862">Zinc</keyword>
<reference evidence="18 19" key="1">
    <citation type="submission" date="2019-08" db="EMBL/GenBank/DDBJ databases">
        <title>Whole genome of Aphis craccivora.</title>
        <authorList>
            <person name="Voronova N.V."/>
            <person name="Shulinski R.S."/>
            <person name="Bandarenka Y.V."/>
            <person name="Zhorov D.G."/>
            <person name="Warner D."/>
        </authorList>
    </citation>
    <scope>NUCLEOTIDE SEQUENCE [LARGE SCALE GENOMIC DNA]</scope>
    <source>
        <strain evidence="18">180601</strain>
        <tissue evidence="18">Whole Body</tissue>
    </source>
</reference>
<dbReference type="InterPro" id="IPR011765">
    <property type="entry name" value="Pept_M16_N"/>
</dbReference>
<evidence type="ECO:0000259" key="17">
    <source>
        <dbReference type="Pfam" id="PF22456"/>
    </source>
</evidence>